<protein>
    <recommendedName>
        <fullName evidence="2 5">Alpha-galactosidase</fullName>
        <ecNumber evidence="2 5">3.2.1.22</ecNumber>
    </recommendedName>
</protein>
<feature type="domain" description="Glycosyl hydrolase family 36 C-terminal" evidence="8">
    <location>
        <begin position="650"/>
        <end position="725"/>
    </location>
</feature>
<dbReference type="GO" id="GO:0004557">
    <property type="term" value="F:alpha-galactosidase activity"/>
    <property type="evidence" value="ECO:0007669"/>
    <property type="project" value="UniProtKB-UniRule"/>
</dbReference>
<comment type="similarity">
    <text evidence="5">Belongs to the glycosyl hydrolase.</text>
</comment>
<dbReference type="EC" id="3.2.1.22" evidence="2 5"/>
<feature type="binding site" evidence="7">
    <location>
        <begin position="365"/>
        <end position="366"/>
    </location>
    <ligand>
        <name>substrate</name>
    </ligand>
</feature>
<dbReference type="GO" id="GO:0016052">
    <property type="term" value="P:carbohydrate catabolic process"/>
    <property type="evidence" value="ECO:0007669"/>
    <property type="project" value="InterPro"/>
</dbReference>
<evidence type="ECO:0000256" key="6">
    <source>
        <dbReference type="PIRSR" id="PIRSR005536-1"/>
    </source>
</evidence>
<evidence type="ECO:0000259" key="9">
    <source>
        <dbReference type="Pfam" id="PF16875"/>
    </source>
</evidence>
<dbReference type="PANTHER" id="PTHR43053:SF3">
    <property type="entry name" value="ALPHA-GALACTOSIDASE C-RELATED"/>
    <property type="match status" value="1"/>
</dbReference>
<dbReference type="FunFam" id="3.20.20.70:FF:000118">
    <property type="entry name" value="Alpha-galactosidase"/>
    <property type="match status" value="1"/>
</dbReference>
<dbReference type="InterPro" id="IPR050985">
    <property type="entry name" value="Alpha-glycosidase_related"/>
</dbReference>
<dbReference type="PANTHER" id="PTHR43053">
    <property type="entry name" value="GLYCOSIDASE FAMILY 31"/>
    <property type="match status" value="1"/>
</dbReference>
<dbReference type="InterPro" id="IPR031705">
    <property type="entry name" value="Glyco_hydro_36_C"/>
</dbReference>
<dbReference type="PROSITE" id="PS00512">
    <property type="entry name" value="ALPHA_GALACTOSIDASE"/>
    <property type="match status" value="1"/>
</dbReference>
<dbReference type="InterPro" id="IPR017853">
    <property type="entry name" value="GH"/>
</dbReference>
<dbReference type="InterPro" id="IPR000111">
    <property type="entry name" value="Glyco_hydro_27/36_CS"/>
</dbReference>
<gene>
    <name evidence="10" type="ORF">DWZ31_17530</name>
</gene>
<dbReference type="RefSeq" id="WP_118489344.1">
    <property type="nucleotide sequence ID" value="NZ_QRQN01000030.1"/>
</dbReference>
<evidence type="ECO:0000256" key="2">
    <source>
        <dbReference type="ARBA" id="ARBA00012755"/>
    </source>
</evidence>
<proteinExistence type="inferred from homology"/>
<dbReference type="Pfam" id="PF16874">
    <property type="entry name" value="Glyco_hydro_36C"/>
    <property type="match status" value="1"/>
</dbReference>
<dbReference type="SUPFAM" id="SSF51445">
    <property type="entry name" value="(Trans)glycosidases"/>
    <property type="match status" value="1"/>
</dbReference>
<dbReference type="InterPro" id="IPR002252">
    <property type="entry name" value="Glyco_hydro_36"/>
</dbReference>
<evidence type="ECO:0000256" key="3">
    <source>
        <dbReference type="ARBA" id="ARBA00022801"/>
    </source>
</evidence>
<feature type="binding site" evidence="7">
    <location>
        <position position="525"/>
    </location>
    <ligand>
        <name>substrate</name>
    </ligand>
</feature>
<dbReference type="InterPro" id="IPR013785">
    <property type="entry name" value="Aldolase_TIM"/>
</dbReference>
<organism evidence="10 11">
    <name type="scientific">Roseburia intestinalis</name>
    <dbReference type="NCBI Taxonomy" id="166486"/>
    <lineage>
        <taxon>Bacteria</taxon>
        <taxon>Bacillati</taxon>
        <taxon>Bacillota</taxon>
        <taxon>Clostridia</taxon>
        <taxon>Lachnospirales</taxon>
        <taxon>Lachnospiraceae</taxon>
        <taxon>Roseburia</taxon>
    </lineage>
</organism>
<evidence type="ECO:0000256" key="7">
    <source>
        <dbReference type="PIRSR" id="PIRSR005536-2"/>
    </source>
</evidence>
<feature type="active site" description="Proton donor" evidence="6">
    <location>
        <position position="547"/>
    </location>
</feature>
<dbReference type="Proteomes" id="UP000283586">
    <property type="component" value="Unassembled WGS sequence"/>
</dbReference>
<keyword evidence="3 5" id="KW-0378">Hydrolase</keyword>
<evidence type="ECO:0000313" key="11">
    <source>
        <dbReference type="Proteomes" id="UP000283586"/>
    </source>
</evidence>
<feature type="binding site" evidence="7">
    <location>
        <position position="198"/>
    </location>
    <ligand>
        <name>substrate</name>
    </ligand>
</feature>
<feature type="binding site" evidence="7">
    <location>
        <begin position="475"/>
        <end position="479"/>
    </location>
    <ligand>
        <name>substrate</name>
    </ligand>
</feature>
<evidence type="ECO:0000256" key="4">
    <source>
        <dbReference type="ARBA" id="ARBA00023295"/>
    </source>
</evidence>
<dbReference type="Pfam" id="PF02065">
    <property type="entry name" value="Melibiase"/>
    <property type="match status" value="1"/>
</dbReference>
<feature type="domain" description="Glycosyl hydrolase family 36 N-terminal" evidence="9">
    <location>
        <begin position="31"/>
        <end position="284"/>
    </location>
</feature>
<dbReference type="Gene3D" id="2.60.40.1180">
    <property type="entry name" value="Golgi alpha-mannosidase II"/>
    <property type="match status" value="1"/>
</dbReference>
<comment type="caution">
    <text evidence="10">The sequence shown here is derived from an EMBL/GenBank/DDBJ whole genome shotgun (WGS) entry which is preliminary data.</text>
</comment>
<evidence type="ECO:0000256" key="5">
    <source>
        <dbReference type="PIRNR" id="PIRNR005536"/>
    </source>
</evidence>
<dbReference type="PRINTS" id="PR00743">
    <property type="entry name" value="GLHYDRLASE36"/>
</dbReference>
<dbReference type="InterPro" id="IPR038417">
    <property type="entry name" value="Alpga-gal_N_sf"/>
</dbReference>
<comment type="catalytic activity">
    <reaction evidence="1 5">
        <text>Hydrolysis of terminal, non-reducing alpha-D-galactose residues in alpha-D-galactosides, including galactose oligosaccharides, galactomannans and galactolipids.</text>
        <dbReference type="EC" id="3.2.1.22"/>
    </reaction>
</comment>
<dbReference type="Pfam" id="PF16875">
    <property type="entry name" value="Glyco_hydro_36N"/>
    <property type="match status" value="1"/>
</dbReference>
<feature type="active site" description="Nucleophile" evidence="6">
    <location>
        <position position="477"/>
    </location>
</feature>
<evidence type="ECO:0000256" key="1">
    <source>
        <dbReference type="ARBA" id="ARBA00001255"/>
    </source>
</evidence>
<dbReference type="Gene3D" id="2.70.98.60">
    <property type="entry name" value="alpha-galactosidase from lactobacil brevis"/>
    <property type="match status" value="1"/>
</dbReference>
<dbReference type="PIRSF" id="PIRSF005536">
    <property type="entry name" value="Agal"/>
    <property type="match status" value="1"/>
</dbReference>
<evidence type="ECO:0000259" key="8">
    <source>
        <dbReference type="Pfam" id="PF16874"/>
    </source>
</evidence>
<accession>A0A415TNX5</accession>
<keyword evidence="4 5" id="KW-0326">Glycosidase</keyword>
<reference evidence="10 11" key="1">
    <citation type="submission" date="2018-08" db="EMBL/GenBank/DDBJ databases">
        <title>A genome reference for cultivated species of the human gut microbiota.</title>
        <authorList>
            <person name="Zou Y."/>
            <person name="Xue W."/>
            <person name="Luo G."/>
        </authorList>
    </citation>
    <scope>NUCLEOTIDE SEQUENCE [LARGE SCALE GENOMIC DNA]</scope>
    <source>
        <strain evidence="10 11">AF31-21AC</strain>
    </source>
</reference>
<feature type="binding site" evidence="7">
    <location>
        <position position="442"/>
    </location>
    <ligand>
        <name>substrate</name>
    </ligand>
</feature>
<dbReference type="CDD" id="cd14791">
    <property type="entry name" value="GH36"/>
    <property type="match status" value="1"/>
</dbReference>
<dbReference type="InterPro" id="IPR031704">
    <property type="entry name" value="Glyco_hydro_36_N"/>
</dbReference>
<feature type="binding site" evidence="7">
    <location>
        <position position="547"/>
    </location>
    <ligand>
        <name>substrate</name>
    </ligand>
</feature>
<dbReference type="InterPro" id="IPR013780">
    <property type="entry name" value="Glyco_hydro_b"/>
</dbReference>
<dbReference type="AlphaFoldDB" id="A0A415TNX5"/>
<name>A0A415TNX5_9FIRM</name>
<sequence length="731" mass="83591">MAITYFEKERIFKLDTPNSSYVIGIVDKENFVGHVYYGKKLRDANIAYLLRTGEGPFVPSENNRERVSFYDTFPMEYAGNGLGDYRRSSISVRTAGGHTAVSLFYVSHKIYAGKPGLAGLPATFGDENACETLELLCEDPVLGLKVTLLYTAFSDVDVITRSVRIENDGEMLYLTKALSFSMDMDNRDFTLLTMHGSWARERMLEHRKVKKGFMGVESVRGESSHQEHPFMALAAGNADQSQGEVYGMHFVYSGNFIGQVELGQFDTVRVGMGIHPENFCWKLEKGESFQTPEVVLVYSDIGYDGMTHQFHELYRNHLIRSEYKDKKRPILINNWEATYFDFNTEKLLSIAKKAAELGIEMLVMDDGWFGHRNDDSTSLGDWYVNEEKLNGGLKHLVDEVNKLGLKFGIWFEPEMISPDSKLYEAHPDWAIQIPGREGSLCRNQYVLDLTRKEVRDYAYESVASILRSANIEYVKWDMNRQLSDIGSYGLPADRQGELYHRYVLAVYEMQERLVTEFPHLLLENCSGGGARFDPGMLYYSPQIWCSDDTDAVERLKIQESTAMIYPLSTMGAHVSDCPNHTVGRVTPFETRGHVALAGTFGYELDITKIPEEDRQMIPKQVAMYHKYNDLVRSGDYYRIASYQENHYFDCYEVVSKDKSEALVTFVQVINRPNYKSRRITLKGLDPQKNYCLEGEDTVYAGDTLMYAGILIQNPWGDFQSKLLHFVEKNMK</sequence>
<evidence type="ECO:0000313" key="10">
    <source>
        <dbReference type="EMBL" id="RHN03828.1"/>
    </source>
</evidence>
<dbReference type="Gene3D" id="3.20.20.70">
    <property type="entry name" value="Aldolase class I"/>
    <property type="match status" value="1"/>
</dbReference>
<dbReference type="EMBL" id="QRQN01000030">
    <property type="protein sequence ID" value="RHN03828.1"/>
    <property type="molecule type" value="Genomic_DNA"/>
</dbReference>